<dbReference type="Gene3D" id="3.50.30.30">
    <property type="match status" value="1"/>
</dbReference>
<evidence type="ECO:0000259" key="13">
    <source>
        <dbReference type="Pfam" id="PF02225"/>
    </source>
</evidence>
<evidence type="ECO:0000256" key="6">
    <source>
        <dbReference type="ARBA" id="ARBA00022825"/>
    </source>
</evidence>
<dbReference type="InterPro" id="IPR036852">
    <property type="entry name" value="Peptidase_S8/S53_dom_sf"/>
</dbReference>
<dbReference type="Pfam" id="PF17766">
    <property type="entry name" value="fn3_6"/>
    <property type="match status" value="1"/>
</dbReference>
<dbReference type="GO" id="GO:0005576">
    <property type="term" value="C:extracellular region"/>
    <property type="evidence" value="ECO:0007669"/>
    <property type="project" value="UniProtKB-SubCell"/>
</dbReference>
<dbReference type="InParanoid" id="A0A543AZ58"/>
<evidence type="ECO:0000256" key="3">
    <source>
        <dbReference type="ARBA" id="ARBA00022670"/>
    </source>
</evidence>
<reference evidence="16 17" key="1">
    <citation type="submission" date="2019-06" db="EMBL/GenBank/DDBJ databases">
        <title>Sequencing the genomes of 1000 actinobacteria strains.</title>
        <authorList>
            <person name="Klenk H.-P."/>
        </authorList>
    </citation>
    <scope>NUCLEOTIDE SEQUENCE [LARGE SCALE GENOMIC DNA]</scope>
    <source>
        <strain evidence="16 17">DSM 45928</strain>
    </source>
</reference>
<evidence type="ECO:0000256" key="7">
    <source>
        <dbReference type="ARBA" id="ARBA00023180"/>
    </source>
</evidence>
<feature type="domain" description="Subtilisin-like protease fibronectin type-III" evidence="15">
    <location>
        <begin position="689"/>
        <end position="784"/>
    </location>
</feature>
<feature type="domain" description="Peptidase S8/S53" evidence="12">
    <location>
        <begin position="179"/>
        <end position="628"/>
    </location>
</feature>
<dbReference type="InterPro" id="IPR041469">
    <property type="entry name" value="Subtilisin-like_FN3"/>
</dbReference>
<evidence type="ECO:0000256" key="8">
    <source>
        <dbReference type="PIRSR" id="PIRSR615500-1"/>
    </source>
</evidence>
<dbReference type="PROSITE" id="PS51892">
    <property type="entry name" value="SUBTILASE"/>
    <property type="match status" value="1"/>
</dbReference>
<feature type="chain" id="PRO_5022097249" evidence="11">
    <location>
        <begin position="36"/>
        <end position="999"/>
    </location>
</feature>
<dbReference type="Pfam" id="PF00082">
    <property type="entry name" value="Peptidase_S8"/>
    <property type="match status" value="1"/>
</dbReference>
<protein>
    <submittedName>
        <fullName evidence="16">PA domain-containing protein</fullName>
    </submittedName>
</protein>
<evidence type="ECO:0000313" key="17">
    <source>
        <dbReference type="Proteomes" id="UP000317043"/>
    </source>
</evidence>
<dbReference type="Gene3D" id="3.40.50.200">
    <property type="entry name" value="Peptidase S8/S53 domain"/>
    <property type="match status" value="1"/>
</dbReference>
<feature type="domain" description="PA" evidence="13">
    <location>
        <begin position="438"/>
        <end position="505"/>
    </location>
</feature>
<evidence type="ECO:0000259" key="14">
    <source>
        <dbReference type="Pfam" id="PF05922"/>
    </source>
</evidence>
<dbReference type="InterPro" id="IPR000209">
    <property type="entry name" value="Peptidase_S8/S53_dom"/>
</dbReference>
<dbReference type="InterPro" id="IPR045051">
    <property type="entry name" value="SBT"/>
</dbReference>
<dbReference type="InterPro" id="IPR034197">
    <property type="entry name" value="Peptidases_S8_3"/>
</dbReference>
<evidence type="ECO:0000256" key="1">
    <source>
        <dbReference type="ARBA" id="ARBA00004613"/>
    </source>
</evidence>
<keyword evidence="6 9" id="KW-0720">Serine protease</keyword>
<dbReference type="InterPro" id="IPR015500">
    <property type="entry name" value="Peptidase_S8_subtilisin-rel"/>
</dbReference>
<dbReference type="PANTHER" id="PTHR10795">
    <property type="entry name" value="PROPROTEIN CONVERTASE SUBTILISIN/KEXIN"/>
    <property type="match status" value="1"/>
</dbReference>
<dbReference type="CDD" id="cd04852">
    <property type="entry name" value="Peptidases_S8_3"/>
    <property type="match status" value="1"/>
</dbReference>
<dbReference type="EMBL" id="VFOW01000001">
    <property type="protein sequence ID" value="TQL77869.1"/>
    <property type="molecule type" value="Genomic_DNA"/>
</dbReference>
<keyword evidence="4 11" id="KW-0732">Signal</keyword>
<dbReference type="RefSeq" id="WP_211347739.1">
    <property type="nucleotide sequence ID" value="NZ_JBHTGS010000001.1"/>
</dbReference>
<dbReference type="CDD" id="cd02120">
    <property type="entry name" value="PA_subtilisin_like"/>
    <property type="match status" value="1"/>
</dbReference>
<evidence type="ECO:0000256" key="2">
    <source>
        <dbReference type="ARBA" id="ARBA00011073"/>
    </source>
</evidence>
<evidence type="ECO:0000256" key="9">
    <source>
        <dbReference type="PROSITE-ProRule" id="PRU01240"/>
    </source>
</evidence>
<evidence type="ECO:0000313" key="16">
    <source>
        <dbReference type="EMBL" id="TQL77869.1"/>
    </source>
</evidence>
<dbReference type="Proteomes" id="UP000317043">
    <property type="component" value="Unassembled WGS sequence"/>
</dbReference>
<dbReference type="Gene3D" id="3.30.70.80">
    <property type="entry name" value="Peptidase S8 propeptide/proteinase inhibitor I9"/>
    <property type="match status" value="1"/>
</dbReference>
<keyword evidence="7" id="KW-0325">Glycoprotein</keyword>
<feature type="signal peptide" evidence="11">
    <location>
        <begin position="1"/>
        <end position="35"/>
    </location>
</feature>
<dbReference type="SUPFAM" id="SSF52743">
    <property type="entry name" value="Subtilisin-like"/>
    <property type="match status" value="1"/>
</dbReference>
<accession>A0A543AZ58</accession>
<organism evidence="16 17">
    <name type="scientific">Stackebrandtia endophytica</name>
    <dbReference type="NCBI Taxonomy" id="1496996"/>
    <lineage>
        <taxon>Bacteria</taxon>
        <taxon>Bacillati</taxon>
        <taxon>Actinomycetota</taxon>
        <taxon>Actinomycetes</taxon>
        <taxon>Glycomycetales</taxon>
        <taxon>Glycomycetaceae</taxon>
        <taxon>Stackebrandtia</taxon>
    </lineage>
</organism>
<dbReference type="InterPro" id="IPR003137">
    <property type="entry name" value="PA_domain"/>
</dbReference>
<name>A0A543AZ58_9ACTN</name>
<dbReference type="Gene3D" id="2.60.40.2310">
    <property type="match status" value="1"/>
</dbReference>
<dbReference type="PROSITE" id="PS00138">
    <property type="entry name" value="SUBTILASE_SER"/>
    <property type="match status" value="1"/>
</dbReference>
<proteinExistence type="inferred from homology"/>
<evidence type="ECO:0000256" key="5">
    <source>
        <dbReference type="ARBA" id="ARBA00022801"/>
    </source>
</evidence>
<keyword evidence="17" id="KW-1185">Reference proteome</keyword>
<evidence type="ECO:0000259" key="12">
    <source>
        <dbReference type="Pfam" id="PF00082"/>
    </source>
</evidence>
<feature type="active site" description="Charge relay system" evidence="8 9">
    <location>
        <position position="264"/>
    </location>
</feature>
<dbReference type="Pfam" id="PF02225">
    <property type="entry name" value="PA"/>
    <property type="match status" value="1"/>
</dbReference>
<keyword evidence="5 9" id="KW-0378">Hydrolase</keyword>
<sequence length="999" mass="103293">MKLRPLGRKRSAVLAITTATATAAALAISGNLVWAEDSGLTTDEYDAGKYIVQVIGDPVASYGGDVSGFAATASEDGERLDPSSKEADRYRDYLAELRSDVLDQVPGVQADYEYDTVLNGFAADLSAAEAQALAKADGVIQIWKNENLRLDTSNTPDFLGLSGQGGVWQEQFGDVESAGEGVIVGVVDTGFWPENPSFAALPEPRPDQSIIDDKWNGECVTGDHPTADGNITCNNKVIGARYYNYGDAPTDQGDFNSPRDFDGHGSHTASTAAGNHGVDTGKYGEVSGMAPAARIAAYKVCWEGGCATASSVAAIEDAVNDGVDVINYSISGSSTYIVDPVEIAFFNAAAAGVFVAASAGNSGPGASTVAHNAPWTTTVAASSHGRDFTADVVLGDGQTFTGAGRHNEPLAAASAVLSDEVGLDGVADIAVTQCHLGSLDPEKAEGKIVACARGDVALVDKSAAVAEAGGIGMILYNVQGGADSVLAVEHSVPTVHTRAADTDAILAYLGGGEATASLSEGVQFEAQAPVMSDFSSTGPALAGGGDLLKPDITAPGVDIIAAVAPPGNNGNDYASLQGTSMSSPHIAGLGALLKATNPEWSPSAIKSAMMTTAYQTDNQGEAITRHDGSTATPFSYGSGHVQPTDMFDPGLIYDSGPVEWLQYGCAIDQFQMIGYSDLCDSVDAIDPSNMNYPSISIGSLAGKQQVTRTVTNVSSKTSTYFPMIEAPAGLKVTVDKKSLTLRPGASATFTLTVSRTDASFNEYVFGSLTWKDLNGHEVRSPLVVQPVALATASELNATGTSGELNLSGTSGFTGNLNAEVVGLVAGEVDEFGLSNPTGESFDTSNPAENDHVKRVEVTVPEDASLSRFATYQSDYAATVDLDMFVYQKVGDNLYYLGASAAGGSNESATLPGGATYVIYIDYWGGGSGSVDVKFHSWIVGDDEGNLTVDPATQAVTTAGSFSATAEWSDLAANTRYLGVVMYTDSNGDVIATTTVNVVT</sequence>
<evidence type="ECO:0000259" key="15">
    <source>
        <dbReference type="Pfam" id="PF17766"/>
    </source>
</evidence>
<evidence type="ECO:0000256" key="10">
    <source>
        <dbReference type="RuleBase" id="RU003355"/>
    </source>
</evidence>
<dbReference type="InterPro" id="IPR023828">
    <property type="entry name" value="Peptidase_S8_Ser-AS"/>
</dbReference>
<feature type="active site" description="Charge relay system" evidence="8 9">
    <location>
        <position position="188"/>
    </location>
</feature>
<dbReference type="PROSITE" id="PS00136">
    <property type="entry name" value="SUBTILASE_ASP"/>
    <property type="match status" value="1"/>
</dbReference>
<dbReference type="PRINTS" id="PR00723">
    <property type="entry name" value="SUBTILISIN"/>
</dbReference>
<dbReference type="GO" id="GO:0006508">
    <property type="term" value="P:proteolysis"/>
    <property type="evidence" value="ECO:0007669"/>
    <property type="project" value="UniProtKB-KW"/>
</dbReference>
<comment type="similarity">
    <text evidence="2 9 10">Belongs to the peptidase S8 family.</text>
</comment>
<evidence type="ECO:0000256" key="4">
    <source>
        <dbReference type="ARBA" id="ARBA00022729"/>
    </source>
</evidence>
<dbReference type="InterPro" id="IPR010259">
    <property type="entry name" value="S8pro/Inhibitor_I9"/>
</dbReference>
<feature type="active site" description="Charge relay system" evidence="8 9">
    <location>
        <position position="580"/>
    </location>
</feature>
<gene>
    <name evidence="16" type="ORF">FB566_3440</name>
</gene>
<dbReference type="AlphaFoldDB" id="A0A543AZ58"/>
<dbReference type="InterPro" id="IPR023827">
    <property type="entry name" value="Peptidase_S8_Asp-AS"/>
</dbReference>
<feature type="domain" description="Inhibitor I9" evidence="14">
    <location>
        <begin position="101"/>
        <end position="150"/>
    </location>
</feature>
<dbReference type="InterPro" id="IPR037045">
    <property type="entry name" value="S8pro/Inhibitor_I9_sf"/>
</dbReference>
<comment type="caution">
    <text evidence="16">The sequence shown here is derived from an EMBL/GenBank/DDBJ whole genome shotgun (WGS) entry which is preliminary data.</text>
</comment>
<comment type="subcellular location">
    <subcellularLocation>
        <location evidence="1">Secreted</location>
    </subcellularLocation>
</comment>
<keyword evidence="3 9" id="KW-0645">Protease</keyword>
<dbReference type="Pfam" id="PF05922">
    <property type="entry name" value="Inhibitor_I9"/>
    <property type="match status" value="1"/>
</dbReference>
<dbReference type="GO" id="GO:0004252">
    <property type="term" value="F:serine-type endopeptidase activity"/>
    <property type="evidence" value="ECO:0007669"/>
    <property type="project" value="UniProtKB-UniRule"/>
</dbReference>
<evidence type="ECO:0000256" key="11">
    <source>
        <dbReference type="SAM" id="SignalP"/>
    </source>
</evidence>